<comment type="similarity">
    <text evidence="1 5">Belongs to the glutathione peroxidase family.</text>
</comment>
<evidence type="ECO:0000256" key="1">
    <source>
        <dbReference type="ARBA" id="ARBA00006926"/>
    </source>
</evidence>
<dbReference type="OrthoDB" id="9785502at2"/>
<dbReference type="CDD" id="cd00340">
    <property type="entry name" value="GSH_Peroxidase"/>
    <property type="match status" value="1"/>
</dbReference>
<feature type="active site" evidence="4">
    <location>
        <position position="64"/>
    </location>
</feature>
<dbReference type="PIRSF" id="PIRSF000303">
    <property type="entry name" value="Glutathion_perox"/>
    <property type="match status" value="1"/>
</dbReference>
<gene>
    <name evidence="7" type="ORF">DFR31_1168</name>
</gene>
<dbReference type="GO" id="GO:0004601">
    <property type="term" value="F:peroxidase activity"/>
    <property type="evidence" value="ECO:0007669"/>
    <property type="project" value="UniProtKB-KW"/>
</dbReference>
<organism evidence="7 8">
    <name type="scientific">Alkalispirillum mobile</name>
    <dbReference type="NCBI Taxonomy" id="85925"/>
    <lineage>
        <taxon>Bacteria</taxon>
        <taxon>Pseudomonadati</taxon>
        <taxon>Pseudomonadota</taxon>
        <taxon>Gammaproteobacteria</taxon>
        <taxon>Chromatiales</taxon>
        <taxon>Ectothiorhodospiraceae</taxon>
        <taxon>Alkalispirillum</taxon>
    </lineage>
</organism>
<evidence type="ECO:0000256" key="4">
    <source>
        <dbReference type="PIRSR" id="PIRSR000303-1"/>
    </source>
</evidence>
<keyword evidence="3 5" id="KW-0560">Oxidoreductase</keyword>
<keyword evidence="6" id="KW-0732">Signal</keyword>
<keyword evidence="2 5" id="KW-0575">Peroxidase</keyword>
<dbReference type="RefSeq" id="WP_121441667.1">
    <property type="nucleotide sequence ID" value="NZ_RCDA01000001.1"/>
</dbReference>
<dbReference type="PANTHER" id="PTHR11592">
    <property type="entry name" value="GLUTATHIONE PEROXIDASE"/>
    <property type="match status" value="1"/>
</dbReference>
<evidence type="ECO:0000256" key="3">
    <source>
        <dbReference type="ARBA" id="ARBA00023002"/>
    </source>
</evidence>
<keyword evidence="8" id="KW-1185">Reference proteome</keyword>
<evidence type="ECO:0000256" key="6">
    <source>
        <dbReference type="SAM" id="SignalP"/>
    </source>
</evidence>
<dbReference type="PANTHER" id="PTHR11592:SF44">
    <property type="entry name" value="GLUTATHIONE PEROXIDASE"/>
    <property type="match status" value="1"/>
</dbReference>
<dbReference type="SUPFAM" id="SSF52833">
    <property type="entry name" value="Thioredoxin-like"/>
    <property type="match status" value="1"/>
</dbReference>
<dbReference type="Proteomes" id="UP000275461">
    <property type="component" value="Unassembled WGS sequence"/>
</dbReference>
<protein>
    <recommendedName>
        <fullName evidence="5">Glutathione peroxidase</fullName>
    </recommendedName>
</protein>
<evidence type="ECO:0000313" key="8">
    <source>
        <dbReference type="Proteomes" id="UP000275461"/>
    </source>
</evidence>
<name>A0A498CA03_9GAMM</name>
<feature type="signal peptide" evidence="6">
    <location>
        <begin position="1"/>
        <end position="22"/>
    </location>
</feature>
<dbReference type="PRINTS" id="PR01011">
    <property type="entry name" value="GLUTPROXDASE"/>
</dbReference>
<comment type="caution">
    <text evidence="7">The sequence shown here is derived from an EMBL/GenBank/DDBJ whole genome shotgun (WGS) entry which is preliminary data.</text>
</comment>
<evidence type="ECO:0000256" key="2">
    <source>
        <dbReference type="ARBA" id="ARBA00022559"/>
    </source>
</evidence>
<dbReference type="Pfam" id="PF00255">
    <property type="entry name" value="GSHPx"/>
    <property type="match status" value="1"/>
</dbReference>
<proteinExistence type="inferred from homology"/>
<accession>A0A498CA03</accession>
<feature type="chain" id="PRO_5019782678" description="Glutathione peroxidase" evidence="6">
    <location>
        <begin position="23"/>
        <end position="182"/>
    </location>
</feature>
<dbReference type="InterPro" id="IPR000889">
    <property type="entry name" value="Glutathione_peroxidase"/>
</dbReference>
<evidence type="ECO:0000256" key="5">
    <source>
        <dbReference type="RuleBase" id="RU000499"/>
    </source>
</evidence>
<dbReference type="InterPro" id="IPR036249">
    <property type="entry name" value="Thioredoxin-like_sf"/>
</dbReference>
<dbReference type="EMBL" id="RCDA01000001">
    <property type="protein sequence ID" value="RLK51246.1"/>
    <property type="molecule type" value="Genomic_DNA"/>
</dbReference>
<dbReference type="Gene3D" id="3.40.30.10">
    <property type="entry name" value="Glutaredoxin"/>
    <property type="match status" value="1"/>
</dbReference>
<reference evidence="7 8" key="1">
    <citation type="submission" date="2018-10" db="EMBL/GenBank/DDBJ databases">
        <title>Genomic Encyclopedia of Type Strains, Phase IV (KMG-IV): sequencing the most valuable type-strain genomes for metagenomic binning, comparative biology and taxonomic classification.</title>
        <authorList>
            <person name="Goeker M."/>
        </authorList>
    </citation>
    <scope>NUCLEOTIDE SEQUENCE [LARGE SCALE GENOMIC DNA]</scope>
    <source>
        <strain evidence="7 8">DSM 12769</strain>
    </source>
</reference>
<dbReference type="AlphaFoldDB" id="A0A498CA03"/>
<evidence type="ECO:0000313" key="7">
    <source>
        <dbReference type="EMBL" id="RLK51246.1"/>
    </source>
</evidence>
<sequence>MGRLMMVACFVAGLLASAPAHADGVDRDALFDHDLRELHSDRVLSLREVLQGAPLLLVNTASRCGFTGQFEGLEALHREFGDQGLKVAGFPSNDFRQELEDEAVVAEVCRVNFGVTFTMFSPISVRGDDAHPLFRELARQSEQPAWNFHKYVLDRDGNVVASFPSRVAPDDPRLRAAIRSVL</sequence>
<dbReference type="GO" id="GO:0034599">
    <property type="term" value="P:cellular response to oxidative stress"/>
    <property type="evidence" value="ECO:0007669"/>
    <property type="project" value="TreeGrafter"/>
</dbReference>
<dbReference type="PROSITE" id="PS51355">
    <property type="entry name" value="GLUTATHIONE_PEROXID_3"/>
    <property type="match status" value="1"/>
</dbReference>